<accession>A0A951USH0</accession>
<feature type="domain" description="CRISPR type III-associated protein" evidence="3">
    <location>
        <begin position="65"/>
        <end position="279"/>
    </location>
</feature>
<dbReference type="GO" id="GO:0051607">
    <property type="term" value="P:defense response to virus"/>
    <property type="evidence" value="ECO:0007669"/>
    <property type="project" value="UniProtKB-KW"/>
</dbReference>
<evidence type="ECO:0000256" key="2">
    <source>
        <dbReference type="SAM" id="MobiDB-lite"/>
    </source>
</evidence>
<evidence type="ECO:0000259" key="3">
    <source>
        <dbReference type="Pfam" id="PF03787"/>
    </source>
</evidence>
<protein>
    <submittedName>
        <fullName evidence="4">CRISPR-associated protein</fullName>
    </submittedName>
</protein>
<reference evidence="4" key="1">
    <citation type="submission" date="2021-05" db="EMBL/GenBank/DDBJ databases">
        <authorList>
            <person name="Pietrasiak N."/>
            <person name="Ward R."/>
            <person name="Stajich J.E."/>
            <person name="Kurbessoian T."/>
        </authorList>
    </citation>
    <scope>NUCLEOTIDE SEQUENCE</scope>
    <source>
        <strain evidence="4">GSE-NOS-MK-12-04C</strain>
    </source>
</reference>
<proteinExistence type="predicted"/>
<dbReference type="InterPro" id="IPR005537">
    <property type="entry name" value="RAMP_III_fam"/>
</dbReference>
<dbReference type="InterPro" id="IPR052216">
    <property type="entry name" value="CRISPR_Csm3_endoribonuclease"/>
</dbReference>
<comment type="caution">
    <text evidence="4">The sequence shown here is derived from an EMBL/GenBank/DDBJ whole genome shotgun (WGS) entry which is preliminary data.</text>
</comment>
<feature type="region of interest" description="Disordered" evidence="2">
    <location>
        <begin position="1"/>
        <end position="51"/>
    </location>
</feature>
<dbReference type="PANTHER" id="PTHR35579:SF3">
    <property type="entry name" value="CRISPR SYSTEM CMS ENDORIBONUCLEASE CSM3"/>
    <property type="match status" value="1"/>
</dbReference>
<name>A0A951USH0_9CYAN</name>
<evidence type="ECO:0000313" key="5">
    <source>
        <dbReference type="Proteomes" id="UP000729701"/>
    </source>
</evidence>
<sequence length="357" mass="40037">MTQIPKPQPRKVTPPQRPIRDNSTENNSNKPYQFVSFPRERPLLQKPAGHDKFDKNRLHGTLFLKLQVQTSLHVSTGIVAPGSDVDSRVALIKTMTQGVQKHLLIQGSSLKGCIRSVYEAITNSTLAVVTSKYRDKIPQERLPCRNKTELCPASQVFGALDWQGLIEFHDAKCESIGFNTGFMPSLYRPHPEASNIYLDTRGKVAGRKFYYHTIRAIEKGQNQGIAVQQAASAYTFTTQLQFKNLKPEELGTLLVVLGQDSKYPIALKVGGGKPIGMGTMTVEVTQARVLQNIQDLRSRYCQYTSTEDNLLTGSALQKFIQNQIQTAHSRLIQSEQLQQLAQVLHYPTDRQPPEGMY</sequence>
<organism evidence="4 5">
    <name type="scientific">Cyanomargarita calcarea GSE-NOS-MK-12-04C</name>
    <dbReference type="NCBI Taxonomy" id="2839659"/>
    <lineage>
        <taxon>Bacteria</taxon>
        <taxon>Bacillati</taxon>
        <taxon>Cyanobacteriota</taxon>
        <taxon>Cyanophyceae</taxon>
        <taxon>Nostocales</taxon>
        <taxon>Cyanomargaritaceae</taxon>
        <taxon>Cyanomargarita</taxon>
    </lineage>
</organism>
<dbReference type="Proteomes" id="UP000729701">
    <property type="component" value="Unassembled WGS sequence"/>
</dbReference>
<dbReference type="AlphaFoldDB" id="A0A951USH0"/>
<dbReference type="EMBL" id="JAHHGZ010000009">
    <property type="protein sequence ID" value="MBW4667767.1"/>
    <property type="molecule type" value="Genomic_DNA"/>
</dbReference>
<dbReference type="PANTHER" id="PTHR35579">
    <property type="entry name" value="CRISPR SYSTEM CMS ENDORIBONUCLEASE CSM3"/>
    <property type="match status" value="1"/>
</dbReference>
<reference evidence="4" key="2">
    <citation type="journal article" date="2022" name="Microbiol. Resour. Announc.">
        <title>Metagenome Sequencing to Explore Phylogenomics of Terrestrial Cyanobacteria.</title>
        <authorList>
            <person name="Ward R.D."/>
            <person name="Stajich J.E."/>
            <person name="Johansen J.R."/>
            <person name="Huntemann M."/>
            <person name="Clum A."/>
            <person name="Foster B."/>
            <person name="Foster B."/>
            <person name="Roux S."/>
            <person name="Palaniappan K."/>
            <person name="Varghese N."/>
            <person name="Mukherjee S."/>
            <person name="Reddy T.B.K."/>
            <person name="Daum C."/>
            <person name="Copeland A."/>
            <person name="Chen I.A."/>
            <person name="Ivanova N.N."/>
            <person name="Kyrpides N.C."/>
            <person name="Shapiro N."/>
            <person name="Eloe-Fadrosh E.A."/>
            <person name="Pietrasiak N."/>
        </authorList>
    </citation>
    <scope>NUCLEOTIDE SEQUENCE</scope>
    <source>
        <strain evidence="4">GSE-NOS-MK-12-04C</strain>
    </source>
</reference>
<gene>
    <name evidence="4" type="ORF">KME60_10085</name>
</gene>
<feature type="compositionally biased region" description="Basic and acidic residues" evidence="2">
    <location>
        <begin position="38"/>
        <end position="51"/>
    </location>
</feature>
<evidence type="ECO:0000256" key="1">
    <source>
        <dbReference type="ARBA" id="ARBA00023118"/>
    </source>
</evidence>
<evidence type="ECO:0000313" key="4">
    <source>
        <dbReference type="EMBL" id="MBW4667767.1"/>
    </source>
</evidence>
<keyword evidence="1" id="KW-0051">Antiviral defense</keyword>
<dbReference type="Pfam" id="PF03787">
    <property type="entry name" value="RAMPs"/>
    <property type="match status" value="1"/>
</dbReference>